<dbReference type="InParanoid" id="A0A3N4M0Q8"/>
<dbReference type="STRING" id="1051890.A0A3N4M0Q8"/>
<reference evidence="1 2" key="1">
    <citation type="journal article" date="2018" name="Nat. Ecol. Evol.">
        <title>Pezizomycetes genomes reveal the molecular basis of ectomycorrhizal truffle lifestyle.</title>
        <authorList>
            <person name="Murat C."/>
            <person name="Payen T."/>
            <person name="Noel B."/>
            <person name="Kuo A."/>
            <person name="Morin E."/>
            <person name="Chen J."/>
            <person name="Kohler A."/>
            <person name="Krizsan K."/>
            <person name="Balestrini R."/>
            <person name="Da Silva C."/>
            <person name="Montanini B."/>
            <person name="Hainaut M."/>
            <person name="Levati E."/>
            <person name="Barry K.W."/>
            <person name="Belfiori B."/>
            <person name="Cichocki N."/>
            <person name="Clum A."/>
            <person name="Dockter R.B."/>
            <person name="Fauchery L."/>
            <person name="Guy J."/>
            <person name="Iotti M."/>
            <person name="Le Tacon F."/>
            <person name="Lindquist E.A."/>
            <person name="Lipzen A."/>
            <person name="Malagnac F."/>
            <person name="Mello A."/>
            <person name="Molinier V."/>
            <person name="Miyauchi S."/>
            <person name="Poulain J."/>
            <person name="Riccioni C."/>
            <person name="Rubini A."/>
            <person name="Sitrit Y."/>
            <person name="Splivallo R."/>
            <person name="Traeger S."/>
            <person name="Wang M."/>
            <person name="Zifcakova L."/>
            <person name="Wipf D."/>
            <person name="Zambonelli A."/>
            <person name="Paolocci F."/>
            <person name="Nowrousian M."/>
            <person name="Ottonello S."/>
            <person name="Baldrian P."/>
            <person name="Spatafora J.W."/>
            <person name="Henrissat B."/>
            <person name="Nagy L.G."/>
            <person name="Aury J.M."/>
            <person name="Wincker P."/>
            <person name="Grigoriev I.V."/>
            <person name="Bonfante P."/>
            <person name="Martin F.M."/>
        </authorList>
    </citation>
    <scope>NUCLEOTIDE SEQUENCE [LARGE SCALE GENOMIC DNA]</scope>
    <source>
        <strain evidence="1 2">ATCC MYA-4762</strain>
    </source>
</reference>
<dbReference type="OrthoDB" id="4505337at2759"/>
<accession>A0A3N4M0Q8</accession>
<dbReference type="AlphaFoldDB" id="A0A3N4M0Q8"/>
<evidence type="ECO:0000313" key="2">
    <source>
        <dbReference type="Proteomes" id="UP000267821"/>
    </source>
</evidence>
<evidence type="ECO:0000313" key="1">
    <source>
        <dbReference type="EMBL" id="RPB28763.1"/>
    </source>
</evidence>
<dbReference type="EMBL" id="ML121528">
    <property type="protein sequence ID" value="RPB28763.1"/>
    <property type="molecule type" value="Genomic_DNA"/>
</dbReference>
<gene>
    <name evidence="1" type="ORF">L211DRAFT_844844</name>
</gene>
<proteinExistence type="predicted"/>
<protein>
    <submittedName>
        <fullName evidence="1">Uncharacterized protein</fullName>
    </submittedName>
</protein>
<organism evidence="1 2">
    <name type="scientific">Terfezia boudieri ATCC MYA-4762</name>
    <dbReference type="NCBI Taxonomy" id="1051890"/>
    <lineage>
        <taxon>Eukaryota</taxon>
        <taxon>Fungi</taxon>
        <taxon>Dikarya</taxon>
        <taxon>Ascomycota</taxon>
        <taxon>Pezizomycotina</taxon>
        <taxon>Pezizomycetes</taxon>
        <taxon>Pezizales</taxon>
        <taxon>Pezizaceae</taxon>
        <taxon>Terfezia</taxon>
    </lineage>
</organism>
<dbReference type="InterPro" id="IPR008775">
    <property type="entry name" value="Phytyl_CoA_dOase-like"/>
</dbReference>
<dbReference type="Proteomes" id="UP000267821">
    <property type="component" value="Unassembled WGS sequence"/>
</dbReference>
<dbReference type="Pfam" id="PF05721">
    <property type="entry name" value="PhyH"/>
    <property type="match status" value="1"/>
</dbReference>
<dbReference type="SUPFAM" id="SSF51197">
    <property type="entry name" value="Clavaminate synthase-like"/>
    <property type="match status" value="1"/>
</dbReference>
<dbReference type="Gene3D" id="2.60.120.620">
    <property type="entry name" value="q2cbj1_9rhob like domain"/>
    <property type="match status" value="1"/>
</dbReference>
<sequence>MFSHQAGLDLLRQMRAHTQELEEFRMDDSWYKVFRLSAREQRPEDLLGVCQFTWAPPLINYSDRRKSIFEEIAGQGSWLQFQEEGTLNTNIFSWLVNNTEIRPMILEEFACYRYHLRCKNGRPNRGWGCNMFHSVIQQVIRQDPLYYMLSAAARPDANYRLISYPYYVADKRAGDRHVDLSPALYIHSAGTQGGFSSTKSPYPTAAGMGRGGLTIQGGVAIDNETPEGGCTKVVKGFHKRIRTWWTAVEERLAKKGLRPPTGLVTNLDSNVWTKDDEERYGSFIQVPMEAGQARITMAEVIHGSTRTTAAHRRVVFPWYTGIKDDHKTLDQVEAGTWEEVASAHRDFVPGPCSGPSGYPHIYGSSTPFGGCVSVRGVAPICDALLGVRKYTDLAVLGDVACLLGEDRIAAMRRVDEIRKVLLESYHHWYSQSVKMEQLAYGSNSYYYINGSNALGIQAN</sequence>
<keyword evidence="2" id="KW-1185">Reference proteome</keyword>
<name>A0A3N4M0Q8_9PEZI</name>